<protein>
    <submittedName>
        <fullName evidence="1">Uncharacterized protein</fullName>
    </submittedName>
</protein>
<dbReference type="Proteomes" id="UP000008063">
    <property type="component" value="Unassembled WGS sequence"/>
</dbReference>
<reference evidence="2" key="1">
    <citation type="journal article" date="2011" name="Science">
        <title>The plant cell wall-decomposing machinery underlies the functional diversity of forest fungi.</title>
        <authorList>
            <person name="Eastwood D.C."/>
            <person name="Floudas D."/>
            <person name="Binder M."/>
            <person name="Majcherczyk A."/>
            <person name="Schneider P."/>
            <person name="Aerts A."/>
            <person name="Asiegbu F.O."/>
            <person name="Baker S.E."/>
            <person name="Barry K."/>
            <person name="Bendiksby M."/>
            <person name="Blumentritt M."/>
            <person name="Coutinho P.M."/>
            <person name="Cullen D."/>
            <person name="de Vries R.P."/>
            <person name="Gathman A."/>
            <person name="Goodell B."/>
            <person name="Henrissat B."/>
            <person name="Ihrmark K."/>
            <person name="Kauserud H."/>
            <person name="Kohler A."/>
            <person name="LaButti K."/>
            <person name="Lapidus A."/>
            <person name="Lavin J.L."/>
            <person name="Lee Y.-H."/>
            <person name="Lindquist E."/>
            <person name="Lilly W."/>
            <person name="Lucas S."/>
            <person name="Morin E."/>
            <person name="Murat C."/>
            <person name="Oguiza J.A."/>
            <person name="Park J."/>
            <person name="Pisabarro A.G."/>
            <person name="Riley R."/>
            <person name="Rosling A."/>
            <person name="Salamov A."/>
            <person name="Schmidt O."/>
            <person name="Schmutz J."/>
            <person name="Skrede I."/>
            <person name="Stenlid J."/>
            <person name="Wiebenga A."/>
            <person name="Xie X."/>
            <person name="Kuees U."/>
            <person name="Hibbett D.S."/>
            <person name="Hoffmeister D."/>
            <person name="Hoegberg N."/>
            <person name="Martin F."/>
            <person name="Grigoriev I.V."/>
            <person name="Watkinson S.C."/>
        </authorList>
    </citation>
    <scope>NUCLEOTIDE SEQUENCE [LARGE SCALE GENOMIC DNA]</scope>
    <source>
        <strain evidence="2">strain S7.3</strain>
    </source>
</reference>
<evidence type="ECO:0000313" key="1">
    <source>
        <dbReference type="EMBL" id="EGN95037.1"/>
    </source>
</evidence>
<dbReference type="EMBL" id="GL945486">
    <property type="protein sequence ID" value="EGN95037.1"/>
    <property type="molecule type" value="Genomic_DNA"/>
</dbReference>
<name>F8Q8Y2_SERL3</name>
<proteinExistence type="predicted"/>
<gene>
    <name evidence="1" type="ORF">SERLA73DRAFT_77051</name>
</gene>
<dbReference type="AlphaFoldDB" id="F8Q8Y2"/>
<dbReference type="HOGENOM" id="CLU_888929_0_0_1"/>
<accession>F8Q8Y2</accession>
<keyword evidence="2" id="KW-1185">Reference proteome</keyword>
<evidence type="ECO:0000313" key="2">
    <source>
        <dbReference type="Proteomes" id="UP000008063"/>
    </source>
</evidence>
<dbReference type="InParanoid" id="F8Q8Y2"/>
<organism evidence="2">
    <name type="scientific">Serpula lacrymans var. lacrymans (strain S7.3)</name>
    <name type="common">Dry rot fungus</name>
    <dbReference type="NCBI Taxonomy" id="936435"/>
    <lineage>
        <taxon>Eukaryota</taxon>
        <taxon>Fungi</taxon>
        <taxon>Dikarya</taxon>
        <taxon>Basidiomycota</taxon>
        <taxon>Agaricomycotina</taxon>
        <taxon>Agaricomycetes</taxon>
        <taxon>Agaricomycetidae</taxon>
        <taxon>Boletales</taxon>
        <taxon>Coniophorineae</taxon>
        <taxon>Serpulaceae</taxon>
        <taxon>Serpula</taxon>
    </lineage>
</organism>
<sequence length="329" mass="36867">MAIENLQSEWTEWTNNYDLTLDSLEMYRSPKFLFYDPHKPQWNLERLILHEVFYQVSNKDPISKFIANCKVTILLVVTYAQYGKILLVWKENLKGGVESGDCLPDDSDISVMEKVFCAATCPKKRAKKADEDTISNAVLPKRAQCRPVIAFSKAVGGVVGNDNDEDRSEDEEDFHVPNEEELSTYGYIEFTPQDALAFQPSQCLDPPEASKPVTLSSSTSSFLPPLSLFRPSSSYMEEILSLNCGTTSFDLEAAGYQSNSNRKKGPTKLPPPTVPRLCMVHSVIAVPVVLSLKSAVYLLEERIEGDFVKYINNNSTSPRLGLNDKQKDC</sequence>